<organism evidence="2 3">
    <name type="scientific">Desulfosporosinus metallidurans</name>
    <dbReference type="NCBI Taxonomy" id="1888891"/>
    <lineage>
        <taxon>Bacteria</taxon>
        <taxon>Bacillati</taxon>
        <taxon>Bacillota</taxon>
        <taxon>Clostridia</taxon>
        <taxon>Eubacteriales</taxon>
        <taxon>Desulfitobacteriaceae</taxon>
        <taxon>Desulfosporosinus</taxon>
    </lineage>
</organism>
<name>A0A1Q8QW65_9FIRM</name>
<proteinExistence type="predicted"/>
<comment type="caution">
    <text evidence="2">The sequence shown here is derived from an EMBL/GenBank/DDBJ whole genome shotgun (WGS) entry which is preliminary data.</text>
</comment>
<dbReference type="STRING" id="1888891.DSOL_2593"/>
<keyword evidence="1" id="KW-0472">Membrane</keyword>
<sequence>MNKSGKGFEALPDLFIGVIALECVKFHKIVAALYIAFSHKFQGISSLNIIC</sequence>
<accession>A0A1Q8QW65</accession>
<feature type="transmembrane region" description="Helical" evidence="1">
    <location>
        <begin position="14"/>
        <end position="37"/>
    </location>
</feature>
<dbReference type="Proteomes" id="UP000186102">
    <property type="component" value="Unassembled WGS sequence"/>
</dbReference>
<keyword evidence="3" id="KW-1185">Reference proteome</keyword>
<reference evidence="2 3" key="1">
    <citation type="submission" date="2016-09" db="EMBL/GenBank/DDBJ databases">
        <title>Complete genome of Desulfosporosinus sp. OL.</title>
        <authorList>
            <person name="Mardanov A."/>
            <person name="Beletsky A."/>
            <person name="Panova A."/>
            <person name="Karnachuk O."/>
            <person name="Ravin N."/>
        </authorList>
    </citation>
    <scope>NUCLEOTIDE SEQUENCE [LARGE SCALE GENOMIC DNA]</scope>
    <source>
        <strain evidence="2 3">OL</strain>
    </source>
</reference>
<gene>
    <name evidence="2" type="ORF">DSOL_2593</name>
</gene>
<evidence type="ECO:0000313" key="3">
    <source>
        <dbReference type="Proteomes" id="UP000186102"/>
    </source>
</evidence>
<protein>
    <submittedName>
        <fullName evidence="2">Uncharacterized protein</fullName>
    </submittedName>
</protein>
<dbReference type="AlphaFoldDB" id="A0A1Q8QW65"/>
<keyword evidence="1" id="KW-1133">Transmembrane helix</keyword>
<evidence type="ECO:0000313" key="2">
    <source>
        <dbReference type="EMBL" id="OLN31568.1"/>
    </source>
</evidence>
<keyword evidence="1" id="KW-0812">Transmembrane</keyword>
<evidence type="ECO:0000256" key="1">
    <source>
        <dbReference type="SAM" id="Phobius"/>
    </source>
</evidence>
<dbReference type="EMBL" id="MLBF01000017">
    <property type="protein sequence ID" value="OLN31568.1"/>
    <property type="molecule type" value="Genomic_DNA"/>
</dbReference>